<keyword evidence="3" id="KW-0862">Zinc</keyword>
<keyword evidence="4" id="KW-0805">Transcription regulation</keyword>
<keyword evidence="11" id="KW-1185">Reference proteome</keyword>
<dbReference type="InterPro" id="IPR001138">
    <property type="entry name" value="Zn2Cys6_DnaBD"/>
</dbReference>
<dbReference type="Pfam" id="PF04082">
    <property type="entry name" value="Fungal_trans"/>
    <property type="match status" value="1"/>
</dbReference>
<organism evidence="10 11">
    <name type="scientific">Aspergillus nanangensis</name>
    <dbReference type="NCBI Taxonomy" id="2582783"/>
    <lineage>
        <taxon>Eukaryota</taxon>
        <taxon>Fungi</taxon>
        <taxon>Dikarya</taxon>
        <taxon>Ascomycota</taxon>
        <taxon>Pezizomycotina</taxon>
        <taxon>Eurotiomycetes</taxon>
        <taxon>Eurotiomycetidae</taxon>
        <taxon>Eurotiales</taxon>
        <taxon>Aspergillaceae</taxon>
        <taxon>Aspergillus</taxon>
        <taxon>Aspergillus subgen. Circumdati</taxon>
    </lineage>
</organism>
<dbReference type="InterPro" id="IPR036864">
    <property type="entry name" value="Zn2-C6_fun-type_DNA-bd_sf"/>
</dbReference>
<evidence type="ECO:0000256" key="3">
    <source>
        <dbReference type="ARBA" id="ARBA00022833"/>
    </source>
</evidence>
<evidence type="ECO:0000313" key="11">
    <source>
        <dbReference type="Proteomes" id="UP001194746"/>
    </source>
</evidence>
<dbReference type="GO" id="GO:0008270">
    <property type="term" value="F:zinc ion binding"/>
    <property type="evidence" value="ECO:0007669"/>
    <property type="project" value="InterPro"/>
</dbReference>
<dbReference type="CDD" id="cd00067">
    <property type="entry name" value="GAL4"/>
    <property type="match status" value="1"/>
</dbReference>
<dbReference type="EMBL" id="VCAU01000004">
    <property type="protein sequence ID" value="KAF9894353.1"/>
    <property type="molecule type" value="Genomic_DNA"/>
</dbReference>
<evidence type="ECO:0000259" key="9">
    <source>
        <dbReference type="PROSITE" id="PS50048"/>
    </source>
</evidence>
<evidence type="ECO:0000256" key="5">
    <source>
        <dbReference type="ARBA" id="ARBA00023125"/>
    </source>
</evidence>
<dbReference type="SMART" id="SM00906">
    <property type="entry name" value="Fungal_trans"/>
    <property type="match status" value="1"/>
</dbReference>
<feature type="region of interest" description="Disordered" evidence="8">
    <location>
        <begin position="99"/>
        <end position="155"/>
    </location>
</feature>
<protein>
    <recommendedName>
        <fullName evidence="9">Zn(2)-C6 fungal-type domain-containing protein</fullName>
    </recommendedName>
</protein>
<sequence>MASSPKGEQGKRTARACEFCRARKIRCDNRQPACGSCSAQGQACVYKISPPKQRPTTAALNALRAERQQLFGIIQALKAANQTHTIESLLESITIGPGGKVHQTQIESPPPPPPPPLVMVPVDPELPDVQTPPENLGQETDHDNNSVDTPSDEEPDVATFYSVDEEGDLSTFGPSSSLQAPVHRKECVTPYSGEHLWNALVAKAALSRQNEYAIYASPDIAGVPVSLAMHLLDLHWNRQHHTLLLTYRPVIMRDILQNGPYASPKFSQRAEVRDDPSNHSTAGGRFFRRCDELLMRESLLTKPTIPTIVGPLLLGSTLNAKGETSKGWLYTGYALRMVYDVGFHNIQKVTPENAEEMELRRRVFWGAFVWDKFQSLYLGRPMGIQSRDAHLSYQFMDTIEEGELFVPYHDPALPSSMQQPPATPPTPIHSVSCFQQLCRLSKLMASIINEIYFIGATASSVAASLPPLDDSLTRWAAQLPRSLQFNPRTWTPGQPCPAPNVLNLHTTYHSLLILLHRPLVAGGHLQSSSAEGSSSSVSSSWKKCASAARTITNLVFVHHAVYTLRGAPYLISYALYVACTIHVRNVAAMEQTSPGENSQLLALSLQQLEDLSVPNAGVSRPLHIIRKLMAAKGVKVAPYMKEQPQPPPVMDLVDDHHHSAEEEGLEELGDADLDDVLRLFSGKGGPVVCSSYGEDGGLDMLASGGNVGEAFPDDLLYGFMEEQSGMDLDFHCN</sequence>
<dbReference type="InterPro" id="IPR051615">
    <property type="entry name" value="Transcr_Regulatory_Elem"/>
</dbReference>
<dbReference type="PANTHER" id="PTHR31313">
    <property type="entry name" value="TY1 ENHANCER ACTIVATOR"/>
    <property type="match status" value="1"/>
</dbReference>
<dbReference type="GO" id="GO:0003677">
    <property type="term" value="F:DNA binding"/>
    <property type="evidence" value="ECO:0007669"/>
    <property type="project" value="UniProtKB-KW"/>
</dbReference>
<comment type="caution">
    <text evidence="10">The sequence shown here is derived from an EMBL/GenBank/DDBJ whole genome shotgun (WGS) entry which is preliminary data.</text>
</comment>
<name>A0AAD4CXM9_ASPNN</name>
<reference evidence="10" key="2">
    <citation type="submission" date="2020-02" db="EMBL/GenBank/DDBJ databases">
        <authorList>
            <person name="Gilchrist C.L.M."/>
            <person name="Chooi Y.-H."/>
        </authorList>
    </citation>
    <scope>NUCLEOTIDE SEQUENCE</scope>
    <source>
        <strain evidence="10">MST-FP2251</strain>
    </source>
</reference>
<proteinExistence type="predicted"/>
<dbReference type="Proteomes" id="UP001194746">
    <property type="component" value="Unassembled WGS sequence"/>
</dbReference>
<keyword evidence="2" id="KW-0479">Metal-binding</keyword>
<keyword evidence="7" id="KW-0539">Nucleus</keyword>
<dbReference type="SUPFAM" id="SSF57701">
    <property type="entry name" value="Zn2/Cys6 DNA-binding domain"/>
    <property type="match status" value="1"/>
</dbReference>
<reference evidence="10" key="1">
    <citation type="journal article" date="2019" name="Beilstein J. Org. Chem.">
        <title>Nanangenines: drimane sesquiterpenoids as the dominant metabolite cohort of a novel Australian fungus, Aspergillus nanangensis.</title>
        <authorList>
            <person name="Lacey H.J."/>
            <person name="Gilchrist C.L.M."/>
            <person name="Crombie A."/>
            <person name="Kalaitzis J.A."/>
            <person name="Vuong D."/>
            <person name="Rutledge P.J."/>
            <person name="Turner P."/>
            <person name="Pitt J.I."/>
            <person name="Lacey E."/>
            <person name="Chooi Y.H."/>
            <person name="Piggott A.M."/>
        </authorList>
    </citation>
    <scope>NUCLEOTIDE SEQUENCE</scope>
    <source>
        <strain evidence="10">MST-FP2251</strain>
    </source>
</reference>
<evidence type="ECO:0000256" key="7">
    <source>
        <dbReference type="ARBA" id="ARBA00023242"/>
    </source>
</evidence>
<dbReference type="Gene3D" id="4.10.240.10">
    <property type="entry name" value="Zn(2)-C6 fungal-type DNA-binding domain"/>
    <property type="match status" value="1"/>
</dbReference>
<dbReference type="SMART" id="SM00066">
    <property type="entry name" value="GAL4"/>
    <property type="match status" value="1"/>
</dbReference>
<dbReference type="PANTHER" id="PTHR31313:SF86">
    <property type="entry name" value="ZN(2)-C6 FUNGAL-TYPE DOMAIN-CONTAINING PROTEIN"/>
    <property type="match status" value="1"/>
</dbReference>
<evidence type="ECO:0000256" key="2">
    <source>
        <dbReference type="ARBA" id="ARBA00022723"/>
    </source>
</evidence>
<evidence type="ECO:0000256" key="1">
    <source>
        <dbReference type="ARBA" id="ARBA00004123"/>
    </source>
</evidence>
<dbReference type="GO" id="GO:0006351">
    <property type="term" value="P:DNA-templated transcription"/>
    <property type="evidence" value="ECO:0007669"/>
    <property type="project" value="InterPro"/>
</dbReference>
<dbReference type="PROSITE" id="PS50048">
    <property type="entry name" value="ZN2_CY6_FUNGAL_2"/>
    <property type="match status" value="1"/>
</dbReference>
<dbReference type="CDD" id="cd12148">
    <property type="entry name" value="fungal_TF_MHR"/>
    <property type="match status" value="1"/>
</dbReference>
<feature type="compositionally biased region" description="Pro residues" evidence="8">
    <location>
        <begin position="108"/>
        <end position="118"/>
    </location>
</feature>
<evidence type="ECO:0000256" key="4">
    <source>
        <dbReference type="ARBA" id="ARBA00023015"/>
    </source>
</evidence>
<gene>
    <name evidence="10" type="ORF">FE257_007856</name>
</gene>
<evidence type="ECO:0000256" key="6">
    <source>
        <dbReference type="ARBA" id="ARBA00023163"/>
    </source>
</evidence>
<dbReference type="GO" id="GO:0000981">
    <property type="term" value="F:DNA-binding transcription factor activity, RNA polymerase II-specific"/>
    <property type="evidence" value="ECO:0007669"/>
    <property type="project" value="InterPro"/>
</dbReference>
<dbReference type="GO" id="GO:0005634">
    <property type="term" value="C:nucleus"/>
    <property type="evidence" value="ECO:0007669"/>
    <property type="project" value="UniProtKB-SubCell"/>
</dbReference>
<keyword evidence="6" id="KW-0804">Transcription</keyword>
<dbReference type="GO" id="GO:0009893">
    <property type="term" value="P:positive regulation of metabolic process"/>
    <property type="evidence" value="ECO:0007669"/>
    <property type="project" value="UniProtKB-ARBA"/>
</dbReference>
<comment type="subcellular location">
    <subcellularLocation>
        <location evidence="1">Nucleus</location>
    </subcellularLocation>
</comment>
<evidence type="ECO:0000256" key="8">
    <source>
        <dbReference type="SAM" id="MobiDB-lite"/>
    </source>
</evidence>
<dbReference type="InterPro" id="IPR007219">
    <property type="entry name" value="XnlR_reg_dom"/>
</dbReference>
<dbReference type="Pfam" id="PF00172">
    <property type="entry name" value="Zn_clus"/>
    <property type="match status" value="1"/>
</dbReference>
<evidence type="ECO:0000313" key="10">
    <source>
        <dbReference type="EMBL" id="KAF9894353.1"/>
    </source>
</evidence>
<accession>A0AAD4CXM9</accession>
<keyword evidence="5" id="KW-0238">DNA-binding</keyword>
<feature type="compositionally biased region" description="Low complexity" evidence="8">
    <location>
        <begin position="119"/>
        <end position="129"/>
    </location>
</feature>
<dbReference type="AlphaFoldDB" id="A0AAD4CXM9"/>
<feature type="domain" description="Zn(2)-C6 fungal-type" evidence="9">
    <location>
        <begin position="16"/>
        <end position="46"/>
    </location>
</feature>
<dbReference type="PROSITE" id="PS00463">
    <property type="entry name" value="ZN2_CY6_FUNGAL_1"/>
    <property type="match status" value="1"/>
</dbReference>